<keyword evidence="1" id="KW-0347">Helicase</keyword>
<accession>W8D0E3</accession>
<protein>
    <submittedName>
        <fullName evidence="1">Putative helicase</fullName>
    </submittedName>
</protein>
<reference evidence="1 2" key="1">
    <citation type="journal article" date="2014" name="FEMS Microbiol. Lett.">
        <title>The genome of the Erwinia amylovora phage PhiEaH1 reveals greater diversity and broadens the applicability of phages for the treatment of fire blight.</title>
        <authorList>
            <person name="Meczker K."/>
            <person name="Domotor D."/>
            <person name="Vass J."/>
            <person name="Rakhely G."/>
            <person name="Schneider G."/>
            <person name="Kovacs T."/>
        </authorList>
    </citation>
    <scope>NUCLEOTIDE SEQUENCE [LARGE SCALE GENOMIC DNA]</scope>
</reference>
<organism evidence="1 2">
    <name type="scientific">Erwinia phage PhiEaH1</name>
    <dbReference type="NCBI Taxonomy" id="1401669"/>
    <lineage>
        <taxon>Viruses</taxon>
        <taxon>Duplodnaviria</taxon>
        <taxon>Heunggongvirae</taxon>
        <taxon>Uroviricota</taxon>
        <taxon>Caudoviricetes</taxon>
        <taxon>Chimalliviridae</taxon>
        <taxon>Iapetusvirus</taxon>
        <taxon>Iapetusvirus EaH1</taxon>
    </lineage>
</organism>
<sequence length="506" mass="58979">MVEGVLEFYSHFYTVNPVGPRMRVALREWLTGLIEKKLTKKRGKFYMEPHCVYAAKSPKHGRYHLHRNEWELFHDHLKKHGIQDTSLDFRYHEPVAGARVELDMGEWVPWDNQVPVIDFAFRGDRQTCITTQPGGGKTLMFLFIAARFGQRFAVQTKGGYEGRWLEAFYKHLSLTPDEIRSCCGAARLYQLIREKKKKGLDGVKAIFISNGAIRTYINNYESGADAGTGAEDVPPWELYEFLGIGLRGTDETHQEYHANYIADLYTHMPMTVYLTGTLFPRDEFIKRVYETMLPHRIRKEAAELRVYADMVEVFYNVKDPRLFENFNKQSVYSHNEYEKVIMRHPEMMQRYLDAVYNYALDKWVLEKEEGTKLLIFTGLVEMGQHLLEYFRRKLPDLIINSFNAGDDYTVLEESDIIFSTVIKAGTAVDIPDLTQVHNTVSSDSPNQNVQCLGRLRELPKRPNVQVEYHAYICEDIPKQVTYGKRRQTLFKSRIKRTRQARLGRLI</sequence>
<proteinExistence type="predicted"/>
<keyword evidence="2" id="KW-1185">Reference proteome</keyword>
<keyword evidence="1" id="KW-0378">Hydrolase</keyword>
<dbReference type="Proteomes" id="UP000204235">
    <property type="component" value="Segment"/>
</dbReference>
<evidence type="ECO:0000313" key="2">
    <source>
        <dbReference type="Proteomes" id="UP000204235"/>
    </source>
</evidence>
<name>W8D0E3_9CAUD</name>
<dbReference type="GO" id="GO:0004386">
    <property type="term" value="F:helicase activity"/>
    <property type="evidence" value="ECO:0007669"/>
    <property type="project" value="UniProtKB-KW"/>
</dbReference>
<dbReference type="KEGG" id="vg:18500906"/>
<dbReference type="InterPro" id="IPR027417">
    <property type="entry name" value="P-loop_NTPase"/>
</dbReference>
<dbReference type="SUPFAM" id="SSF52540">
    <property type="entry name" value="P-loop containing nucleoside triphosphate hydrolases"/>
    <property type="match status" value="1"/>
</dbReference>
<keyword evidence="1" id="KW-0067">ATP-binding</keyword>
<dbReference type="GeneID" id="18500906"/>
<evidence type="ECO:0000313" key="1">
    <source>
        <dbReference type="EMBL" id="AGX01728.1"/>
    </source>
</evidence>
<dbReference type="OrthoDB" id="6729at10239"/>
<keyword evidence="1" id="KW-0547">Nucleotide-binding</keyword>
<dbReference type="Gene3D" id="3.40.50.300">
    <property type="entry name" value="P-loop containing nucleotide triphosphate hydrolases"/>
    <property type="match status" value="2"/>
</dbReference>
<dbReference type="RefSeq" id="YP_009010059.1">
    <property type="nucleotide sequence ID" value="NC_023610.1"/>
</dbReference>
<dbReference type="EMBL" id="KF623294">
    <property type="protein sequence ID" value="AGX01728.1"/>
    <property type="molecule type" value="Genomic_DNA"/>
</dbReference>